<name>A0A9W4WPT0_9GLOM</name>
<keyword evidence="2" id="KW-1185">Reference proteome</keyword>
<sequence length="60" mass="6890">MQAKKWINLGFNPTDYEVVSFVKNKLDYNAEDIPIGNSNLKTFSLNQQEVPYPQILTAEN</sequence>
<proteinExistence type="predicted"/>
<accession>A0A9W4WPT0</accession>
<gene>
    <name evidence="1" type="ORF">FWILDA_LOCUS8328</name>
</gene>
<dbReference type="Proteomes" id="UP001153678">
    <property type="component" value="Unassembled WGS sequence"/>
</dbReference>
<organism evidence="1 2">
    <name type="scientific">Funneliformis geosporum</name>
    <dbReference type="NCBI Taxonomy" id="1117311"/>
    <lineage>
        <taxon>Eukaryota</taxon>
        <taxon>Fungi</taxon>
        <taxon>Fungi incertae sedis</taxon>
        <taxon>Mucoromycota</taxon>
        <taxon>Glomeromycotina</taxon>
        <taxon>Glomeromycetes</taxon>
        <taxon>Glomerales</taxon>
        <taxon>Glomeraceae</taxon>
        <taxon>Funneliformis</taxon>
    </lineage>
</organism>
<evidence type="ECO:0000313" key="1">
    <source>
        <dbReference type="EMBL" id="CAI2177927.1"/>
    </source>
</evidence>
<reference evidence="1" key="1">
    <citation type="submission" date="2022-08" db="EMBL/GenBank/DDBJ databases">
        <authorList>
            <person name="Kallberg Y."/>
            <person name="Tangrot J."/>
            <person name="Rosling A."/>
        </authorList>
    </citation>
    <scope>NUCLEOTIDE SEQUENCE</scope>
    <source>
        <strain evidence="1">Wild A</strain>
    </source>
</reference>
<dbReference type="EMBL" id="CAMKVN010001766">
    <property type="protein sequence ID" value="CAI2177927.1"/>
    <property type="molecule type" value="Genomic_DNA"/>
</dbReference>
<protein>
    <submittedName>
        <fullName evidence="1">6285_t:CDS:1</fullName>
    </submittedName>
</protein>
<evidence type="ECO:0000313" key="2">
    <source>
        <dbReference type="Proteomes" id="UP001153678"/>
    </source>
</evidence>
<dbReference type="AlphaFoldDB" id="A0A9W4WPT0"/>
<comment type="caution">
    <text evidence="1">The sequence shown here is derived from an EMBL/GenBank/DDBJ whole genome shotgun (WGS) entry which is preliminary data.</text>
</comment>